<dbReference type="RefSeq" id="WP_257746137.1">
    <property type="nucleotide sequence ID" value="NZ_CP102487.1"/>
</dbReference>
<feature type="domain" description="Homing endonuclease PI-Sce" evidence="1">
    <location>
        <begin position="11"/>
        <end position="65"/>
    </location>
</feature>
<accession>A0AA94XYA0</accession>
<sequence>MSESLETLFDNLFAGTVTGAGGVENQKKAQAFLRVFSKSAASMSDVVSLADSLGFNVELSLKAKPAPKDQEPTR</sequence>
<dbReference type="Proteomes" id="UP001060018">
    <property type="component" value="Chromosome"/>
</dbReference>
<dbReference type="Pfam" id="PF05204">
    <property type="entry name" value="Hom_end"/>
    <property type="match status" value="1"/>
</dbReference>
<dbReference type="InterPro" id="IPR007869">
    <property type="entry name" value="Homing_endonuc_PI-Sce"/>
</dbReference>
<organism evidence="2 3">
    <name type="scientific">Glutamicibacter halophytocola</name>
    <dbReference type="NCBI Taxonomy" id="1933880"/>
    <lineage>
        <taxon>Bacteria</taxon>
        <taxon>Bacillati</taxon>
        <taxon>Actinomycetota</taxon>
        <taxon>Actinomycetes</taxon>
        <taxon>Micrococcales</taxon>
        <taxon>Micrococcaceae</taxon>
        <taxon>Glutamicibacter</taxon>
    </lineage>
</organism>
<proteinExistence type="predicted"/>
<name>A0AA94XYA0_9MICC</name>
<protein>
    <recommendedName>
        <fullName evidence="1">Homing endonuclease PI-Sce domain-containing protein</fullName>
    </recommendedName>
</protein>
<dbReference type="GO" id="GO:0003677">
    <property type="term" value="F:DNA binding"/>
    <property type="evidence" value="ECO:0007669"/>
    <property type="project" value="InterPro"/>
</dbReference>
<dbReference type="GO" id="GO:0030908">
    <property type="term" value="P:protein splicing"/>
    <property type="evidence" value="ECO:0007669"/>
    <property type="project" value="InterPro"/>
</dbReference>
<reference evidence="2" key="1">
    <citation type="journal article" date="2022" name="Pest Manag. Sci.">
        <title>Glutamicibacter halophytocola-mediated host fitness of potato tuber moth on Solanaceae crops.</title>
        <authorList>
            <person name="Wang W."/>
            <person name="Xiao G."/>
            <person name="Du G."/>
            <person name="Chang L."/>
            <person name="Yang Y."/>
            <person name="Ye J."/>
            <person name="Chen B."/>
        </authorList>
    </citation>
    <scope>NUCLEOTIDE SEQUENCE</scope>
    <source>
        <strain evidence="2">S2</strain>
    </source>
</reference>
<evidence type="ECO:0000313" key="2">
    <source>
        <dbReference type="EMBL" id="UUX60152.1"/>
    </source>
</evidence>
<dbReference type="EMBL" id="CP102487">
    <property type="protein sequence ID" value="UUX60152.1"/>
    <property type="molecule type" value="Genomic_DNA"/>
</dbReference>
<gene>
    <name evidence="2" type="ORF">NUH22_05950</name>
</gene>
<evidence type="ECO:0000259" key="1">
    <source>
        <dbReference type="Pfam" id="PF05204"/>
    </source>
</evidence>
<evidence type="ECO:0000313" key="3">
    <source>
        <dbReference type="Proteomes" id="UP001060018"/>
    </source>
</evidence>
<dbReference type="AlphaFoldDB" id="A0AA94XYA0"/>
<dbReference type="GO" id="GO:0004519">
    <property type="term" value="F:endonuclease activity"/>
    <property type="evidence" value="ECO:0007669"/>
    <property type="project" value="InterPro"/>
</dbReference>